<comment type="similarity">
    <text evidence="1">Belongs to the peptidase S13 family.</text>
</comment>
<name>A0A2T5FZX0_9SPHN</name>
<evidence type="ECO:0000256" key="3">
    <source>
        <dbReference type="SAM" id="SignalP"/>
    </source>
</evidence>
<dbReference type="GO" id="GO:0006508">
    <property type="term" value="P:proteolysis"/>
    <property type="evidence" value="ECO:0007669"/>
    <property type="project" value="InterPro"/>
</dbReference>
<dbReference type="InterPro" id="IPR000667">
    <property type="entry name" value="Peptidase_S13"/>
</dbReference>
<dbReference type="Gene3D" id="3.40.710.10">
    <property type="entry name" value="DD-peptidase/beta-lactamase superfamily"/>
    <property type="match status" value="2"/>
</dbReference>
<keyword evidence="2" id="KW-0378">Hydrolase</keyword>
<dbReference type="SUPFAM" id="SSF56601">
    <property type="entry name" value="beta-lactamase/transpeptidase-like"/>
    <property type="match status" value="1"/>
</dbReference>
<evidence type="ECO:0000256" key="1">
    <source>
        <dbReference type="ARBA" id="ARBA00006096"/>
    </source>
</evidence>
<sequence length="521" mass="55538">MRRHIGRHLLPALLLIPIASLPAGCAPTPRPETSAPAPALPPLADRVRTLLADPALEGTRWGLVVATPEGEELLAIAPDERFLPASNTKLFTTAAAFATLAGLEAADPAGGTAVRLERRPGRRTPDIALVGSGDGTLADRPDCIIDCLSMLADAVLRSGVKAVHDVIGDDRLYPDERWGPGWSWNNLQTRSGTAVSALTINDNVVALRVLPARAAGEPPETRWDQGDEDYFTLRNDAATIAQGEIDLRTERLPGSRILRLYGSIPLGAEPETIMLGVEDPAQFAAMRFRRLLEARGIRVTGATTARHRMLALADDPKSRIAAPPPFPAPLPAPLPEPAGPALARLEMPPLAEDLRLINKVSQNLHAELMLRRLARTRGGSGSTEEGLAVVRAMLATADIPGSAFDFSDESGMSTYNRVTPRMVARFLRWTMGQPWGAAWRATFPVGGVDGTLTRRFAGTPLAGRLFAKTGTLNGTNALSGFLTAASGRTLIFSIYANDIPSKAESATAAMDAALQLIADQN</sequence>
<dbReference type="EMBL" id="NWBU01000005">
    <property type="protein sequence ID" value="PTQ12250.1"/>
    <property type="molecule type" value="Genomic_DNA"/>
</dbReference>
<gene>
    <name evidence="4" type="primary">dacB</name>
    <name evidence="4" type="ORF">CLG96_06810</name>
</gene>
<keyword evidence="4" id="KW-0645">Protease</keyword>
<reference evidence="4 5" key="1">
    <citation type="submission" date="2017-09" db="EMBL/GenBank/DDBJ databases">
        <title>Sphingomonas panjinensis sp.nov., isolated from oil-contaminated soil.</title>
        <authorList>
            <person name="Wang L."/>
            <person name="Chen L."/>
        </authorList>
    </citation>
    <scope>NUCLEOTIDE SEQUENCE [LARGE SCALE GENOMIC DNA]</scope>
    <source>
        <strain evidence="4 5">FW-11</strain>
    </source>
</reference>
<dbReference type="PANTHER" id="PTHR30023:SF0">
    <property type="entry name" value="PENICILLIN-SENSITIVE CARBOXYPEPTIDASE A"/>
    <property type="match status" value="1"/>
</dbReference>
<keyword evidence="4" id="KW-0121">Carboxypeptidase</keyword>
<keyword evidence="5" id="KW-1185">Reference proteome</keyword>
<dbReference type="GO" id="GO:0000270">
    <property type="term" value="P:peptidoglycan metabolic process"/>
    <property type="evidence" value="ECO:0007669"/>
    <property type="project" value="TreeGrafter"/>
</dbReference>
<dbReference type="Proteomes" id="UP000244162">
    <property type="component" value="Unassembled WGS sequence"/>
</dbReference>
<dbReference type="Pfam" id="PF02113">
    <property type="entry name" value="Peptidase_S13"/>
    <property type="match status" value="2"/>
</dbReference>
<dbReference type="RefSeq" id="WP_107967113.1">
    <property type="nucleotide sequence ID" value="NZ_NWBU01000005.1"/>
</dbReference>
<dbReference type="AlphaFoldDB" id="A0A2T5FZX0"/>
<dbReference type="OrthoDB" id="5372081at2"/>
<evidence type="ECO:0000313" key="5">
    <source>
        <dbReference type="Proteomes" id="UP000244162"/>
    </source>
</evidence>
<proteinExistence type="inferred from homology"/>
<protein>
    <submittedName>
        <fullName evidence="4">D-alanyl-D-alanine carboxypeptidase/D-alanyl-D-alanine-endopeptidase</fullName>
    </submittedName>
</protein>
<dbReference type="PANTHER" id="PTHR30023">
    <property type="entry name" value="D-ALANYL-D-ALANINE CARBOXYPEPTIDASE"/>
    <property type="match status" value="1"/>
</dbReference>
<dbReference type="NCBIfam" id="TIGR00666">
    <property type="entry name" value="PBP4"/>
    <property type="match status" value="1"/>
</dbReference>
<comment type="caution">
    <text evidence="4">The sequence shown here is derived from an EMBL/GenBank/DDBJ whole genome shotgun (WGS) entry which is preliminary data.</text>
</comment>
<evidence type="ECO:0000313" key="4">
    <source>
        <dbReference type="EMBL" id="PTQ12250.1"/>
    </source>
</evidence>
<dbReference type="Gene3D" id="3.50.80.20">
    <property type="entry name" value="D-Ala-D-Ala carboxypeptidase C, peptidase S13"/>
    <property type="match status" value="1"/>
</dbReference>
<dbReference type="InterPro" id="IPR012338">
    <property type="entry name" value="Beta-lactam/transpept-like"/>
</dbReference>
<dbReference type="GO" id="GO:0004185">
    <property type="term" value="F:serine-type carboxypeptidase activity"/>
    <property type="evidence" value="ECO:0007669"/>
    <property type="project" value="InterPro"/>
</dbReference>
<evidence type="ECO:0000256" key="2">
    <source>
        <dbReference type="ARBA" id="ARBA00022801"/>
    </source>
</evidence>
<feature type="signal peptide" evidence="3">
    <location>
        <begin position="1"/>
        <end position="25"/>
    </location>
</feature>
<keyword evidence="3" id="KW-0732">Signal</keyword>
<accession>A0A2T5FZX0</accession>
<dbReference type="PRINTS" id="PR00922">
    <property type="entry name" value="DADACBPTASE3"/>
</dbReference>
<organism evidence="4 5">
    <name type="scientific">Sphingomonas oleivorans</name>
    <dbReference type="NCBI Taxonomy" id="1735121"/>
    <lineage>
        <taxon>Bacteria</taxon>
        <taxon>Pseudomonadati</taxon>
        <taxon>Pseudomonadota</taxon>
        <taxon>Alphaproteobacteria</taxon>
        <taxon>Sphingomonadales</taxon>
        <taxon>Sphingomonadaceae</taxon>
        <taxon>Sphingomonas</taxon>
    </lineage>
</organism>
<feature type="chain" id="PRO_5015406470" evidence="3">
    <location>
        <begin position="26"/>
        <end position="521"/>
    </location>
</feature>